<dbReference type="PANTHER" id="PTHR36450">
    <property type="entry name" value="THIOREDOXIN"/>
    <property type="match status" value="1"/>
</dbReference>
<organism evidence="2 3">
    <name type="scientific">Flavivirga spongiicola</name>
    <dbReference type="NCBI Taxonomy" id="421621"/>
    <lineage>
        <taxon>Bacteria</taxon>
        <taxon>Pseudomonadati</taxon>
        <taxon>Bacteroidota</taxon>
        <taxon>Flavobacteriia</taxon>
        <taxon>Flavobacteriales</taxon>
        <taxon>Flavobacteriaceae</taxon>
        <taxon>Flavivirga</taxon>
    </lineage>
</organism>
<dbReference type="InterPro" id="IPR036249">
    <property type="entry name" value="Thioredoxin-like_sf"/>
</dbReference>
<dbReference type="EMBL" id="JAODOP010000001">
    <property type="protein sequence ID" value="MEF3831520.1"/>
    <property type="molecule type" value="Genomic_DNA"/>
</dbReference>
<dbReference type="Gene3D" id="3.40.30.10">
    <property type="entry name" value="Glutaredoxin"/>
    <property type="match status" value="1"/>
</dbReference>
<keyword evidence="3" id="KW-1185">Reference proteome</keyword>
<sequence>MMTKVIKVLGTGCPKCKSMTRLVQEIVSENNIDATIEKVEDIMEIMTFNIMTTPALVIDNEITIKGRVPSKDEVLSLLKPENNSTSKSSCSQDNCC</sequence>
<dbReference type="PANTHER" id="PTHR36450:SF1">
    <property type="entry name" value="THIOREDOXIN"/>
    <property type="match status" value="1"/>
</dbReference>
<feature type="domain" description="Thioredoxin-like fold" evidence="1">
    <location>
        <begin position="6"/>
        <end position="79"/>
    </location>
</feature>
<evidence type="ECO:0000259" key="1">
    <source>
        <dbReference type="Pfam" id="PF13192"/>
    </source>
</evidence>
<dbReference type="RefSeq" id="WP_303308530.1">
    <property type="nucleotide sequence ID" value="NZ_JAODOP010000001.1"/>
</dbReference>
<protein>
    <submittedName>
        <fullName evidence="2">Thioredoxin family protein</fullName>
    </submittedName>
</protein>
<dbReference type="InterPro" id="IPR012336">
    <property type="entry name" value="Thioredoxin-like_fold"/>
</dbReference>
<dbReference type="SUPFAM" id="SSF52833">
    <property type="entry name" value="Thioredoxin-like"/>
    <property type="match status" value="1"/>
</dbReference>
<name>A0ABU7XLD5_9FLAO</name>
<dbReference type="Proteomes" id="UP001337305">
    <property type="component" value="Unassembled WGS sequence"/>
</dbReference>
<proteinExistence type="predicted"/>
<reference evidence="2 3" key="1">
    <citation type="submission" date="2022-09" db="EMBL/GenBank/DDBJ databases">
        <title>Genome sequencing of Flavivirga sp. MEBiC05379.</title>
        <authorList>
            <person name="Oh H.-M."/>
            <person name="Kwon K.K."/>
            <person name="Park M.J."/>
            <person name="Yang S.-H."/>
        </authorList>
    </citation>
    <scope>NUCLEOTIDE SEQUENCE [LARGE SCALE GENOMIC DNA]</scope>
    <source>
        <strain evidence="2 3">MEBiC05379</strain>
    </source>
</reference>
<comment type="caution">
    <text evidence="2">The sequence shown here is derived from an EMBL/GenBank/DDBJ whole genome shotgun (WGS) entry which is preliminary data.</text>
</comment>
<evidence type="ECO:0000313" key="3">
    <source>
        <dbReference type="Proteomes" id="UP001337305"/>
    </source>
</evidence>
<accession>A0ABU7XLD5</accession>
<dbReference type="NCBIfam" id="TIGR00412">
    <property type="entry name" value="redox_disulf_2"/>
    <property type="match status" value="1"/>
</dbReference>
<dbReference type="InterPro" id="IPR005243">
    <property type="entry name" value="THIRX-like_proc"/>
</dbReference>
<dbReference type="Pfam" id="PF13192">
    <property type="entry name" value="Thioredoxin_3"/>
    <property type="match status" value="1"/>
</dbReference>
<evidence type="ECO:0000313" key="2">
    <source>
        <dbReference type="EMBL" id="MEF3831520.1"/>
    </source>
</evidence>
<gene>
    <name evidence="2" type="ORF">N1F79_00120</name>
</gene>